<feature type="domain" description="TIR" evidence="5">
    <location>
        <begin position="12"/>
        <end position="178"/>
    </location>
</feature>
<evidence type="ECO:0000313" key="6">
    <source>
        <dbReference type="EMBL" id="PWA82508.1"/>
    </source>
</evidence>
<dbReference type="Pfam" id="PF01582">
    <property type="entry name" value="TIR"/>
    <property type="match status" value="1"/>
</dbReference>
<evidence type="ECO:0000256" key="3">
    <source>
        <dbReference type="ARBA" id="ARBA00022821"/>
    </source>
</evidence>
<protein>
    <submittedName>
        <fullName evidence="6">Toll/interleukin-1 receptor (TIR) domain-containing protein</fullName>
    </submittedName>
</protein>
<keyword evidence="4" id="KW-0520">NAD</keyword>
<dbReference type="FunFam" id="3.40.50.10140:FF:000007">
    <property type="entry name" value="Disease resistance protein (TIR-NBS-LRR class)"/>
    <property type="match status" value="1"/>
</dbReference>
<name>A0A2U1P9U3_ARTAN</name>
<comment type="caution">
    <text evidence="6">The sequence shown here is derived from an EMBL/GenBank/DDBJ whole genome shotgun (WGS) entry which is preliminary data.</text>
</comment>
<organism evidence="6 7">
    <name type="scientific">Artemisia annua</name>
    <name type="common">Sweet wormwood</name>
    <dbReference type="NCBI Taxonomy" id="35608"/>
    <lineage>
        <taxon>Eukaryota</taxon>
        <taxon>Viridiplantae</taxon>
        <taxon>Streptophyta</taxon>
        <taxon>Embryophyta</taxon>
        <taxon>Tracheophyta</taxon>
        <taxon>Spermatophyta</taxon>
        <taxon>Magnoliopsida</taxon>
        <taxon>eudicotyledons</taxon>
        <taxon>Gunneridae</taxon>
        <taxon>Pentapetalae</taxon>
        <taxon>asterids</taxon>
        <taxon>campanulids</taxon>
        <taxon>Asterales</taxon>
        <taxon>Asteraceae</taxon>
        <taxon>Asteroideae</taxon>
        <taxon>Anthemideae</taxon>
        <taxon>Artemisiinae</taxon>
        <taxon>Artemisia</taxon>
    </lineage>
</organism>
<gene>
    <name evidence="6" type="ORF">CTI12_AA051340</name>
</gene>
<keyword evidence="1" id="KW-0433">Leucine-rich repeat</keyword>
<sequence length="1072" mass="122464">MASSSSSSSRSFKYDVFLSFRGEDTRKNFVDHLYTALGQRLIRTYKDDITLPRGESVGPALLEAIEESNIAVIVFSKNYADSSWCLDELVHIMKCREDMGLTVFPVFYDVDPSEVRYQKRKFGEAFSKQEMKNVTKAELWRKALVAASNISGWEPKNVANGHEAAVIQIIVDAISDNLLSPNSDIDEDEEFVGMRARAQDLIKSLEIGTGGVRMVGIWGVGGGGKTTLATSVYMKINHHFQGHCIKVDNIREESSKSGLKKLQEDILKGLLKIEGSVQNVDQIIRSRLRNSKVLILLDDVDDREQLQALVGSKKWFGDGSRIIITTRNEQLLKSHRVDYISQVRLLSHDEANQLLKRHAYNEVDPVKDYETLSSRVVSYSAGLPLALTVLGSFLYDKDEKEWMSTLDRLKQIPESEIVEKLKISYDGLKKVEQELFLDRLKQIPESEIVEKLKISYDGLKKVEQELFLDIACFFRGISRNDRDAMEILDACGFHPDIGIKVLIQKALITINLDGYFDMHDLVQEMAHYVVRGEHPDNPEKHSRVWKWEDINNLCIEDATTENDKIEAIGAYYQSPYMVPSPFFKFVSNLKKLRWILVSGRNDNNVEGPNFLSNELRYINWTYYPASPFPDSFQPMNLVVLKMNNSFQKELLRSHKRLPQLKVLQLSCMRKLVSTPNFDGLPCLQKLELRSCDDLEEIHPSIGNHRSLKSVKVEYCRNLRMFPTIFKMEKLELLVIRSHKSLEFPDIQANMESLVELQLNRNRFTEKVFPLLTYHLQRLDLVGCCLEDGEIPFAIGEMSNLQELRLINNNFSRLHFSISQLTRLKLPNLSGCKRLLELPQLPSSIAILVAHGCDSLTDVGDFYIDCKRLRYASLVCSNMVIDGNRFLQSMLEGETAENQCVNLRLQGLEIPKGFTPCLRKASKWLSECTLELPENWCSNFCGFLMCAVVGSYSSRRITIKQVTDGLPGMDSEDDVIWKESVGDEIFTWVVYFPFASLRHTNWWDSTHKKLWFWFSGCSGFGVRLVGRKGGSGPSEEISTHSSGISYGKDDYTTGFKIEHDSKDYLKISPRDFY</sequence>
<dbReference type="SUPFAM" id="SSF52200">
    <property type="entry name" value="Toll/Interleukin receptor TIR domain"/>
    <property type="match status" value="1"/>
</dbReference>
<dbReference type="InterPro" id="IPR042197">
    <property type="entry name" value="Apaf_helical"/>
</dbReference>
<proteinExistence type="predicted"/>
<dbReference type="EMBL" id="PKPP01001466">
    <property type="protein sequence ID" value="PWA82508.1"/>
    <property type="molecule type" value="Genomic_DNA"/>
</dbReference>
<accession>A0A2U1P9U3</accession>
<dbReference type="PRINTS" id="PR00364">
    <property type="entry name" value="DISEASERSIST"/>
</dbReference>
<dbReference type="SUPFAM" id="SSF52058">
    <property type="entry name" value="L domain-like"/>
    <property type="match status" value="1"/>
</dbReference>
<dbReference type="Pfam" id="PF00931">
    <property type="entry name" value="NB-ARC"/>
    <property type="match status" value="1"/>
</dbReference>
<dbReference type="Proteomes" id="UP000245207">
    <property type="component" value="Unassembled WGS sequence"/>
</dbReference>
<dbReference type="Gene3D" id="3.80.10.10">
    <property type="entry name" value="Ribonuclease Inhibitor"/>
    <property type="match status" value="2"/>
</dbReference>
<dbReference type="PANTHER" id="PTHR11017">
    <property type="entry name" value="LEUCINE-RICH REPEAT-CONTAINING PROTEIN"/>
    <property type="match status" value="1"/>
</dbReference>
<dbReference type="GO" id="GO:0006952">
    <property type="term" value="P:defense response"/>
    <property type="evidence" value="ECO:0007669"/>
    <property type="project" value="UniProtKB-KW"/>
</dbReference>
<keyword evidence="3" id="KW-0611">Plant defense</keyword>
<dbReference type="InterPro" id="IPR044974">
    <property type="entry name" value="Disease_R_plants"/>
</dbReference>
<dbReference type="InterPro" id="IPR035897">
    <property type="entry name" value="Toll_tir_struct_dom_sf"/>
</dbReference>
<evidence type="ECO:0000256" key="4">
    <source>
        <dbReference type="ARBA" id="ARBA00023027"/>
    </source>
</evidence>
<keyword evidence="2" id="KW-0677">Repeat</keyword>
<dbReference type="PANTHER" id="PTHR11017:SF340">
    <property type="entry name" value="NB-ARC-RELATED"/>
    <property type="match status" value="1"/>
</dbReference>
<evidence type="ECO:0000256" key="2">
    <source>
        <dbReference type="ARBA" id="ARBA00022737"/>
    </source>
</evidence>
<dbReference type="SUPFAM" id="SSF46785">
    <property type="entry name" value="Winged helix' DNA-binding domain"/>
    <property type="match status" value="1"/>
</dbReference>
<dbReference type="InterPro" id="IPR058192">
    <property type="entry name" value="WHD_ROQ1-like"/>
</dbReference>
<dbReference type="STRING" id="35608.A0A2U1P9U3"/>
<evidence type="ECO:0000259" key="5">
    <source>
        <dbReference type="PROSITE" id="PS50104"/>
    </source>
</evidence>
<dbReference type="InterPro" id="IPR036390">
    <property type="entry name" value="WH_DNA-bd_sf"/>
</dbReference>
<keyword evidence="6" id="KW-0675">Receptor</keyword>
<dbReference type="Gene3D" id="1.10.8.430">
    <property type="entry name" value="Helical domain of apoptotic protease-activating factors"/>
    <property type="match status" value="1"/>
</dbReference>
<dbReference type="GO" id="GO:0007165">
    <property type="term" value="P:signal transduction"/>
    <property type="evidence" value="ECO:0007669"/>
    <property type="project" value="InterPro"/>
</dbReference>
<dbReference type="OrthoDB" id="1901675at2759"/>
<dbReference type="InterPro" id="IPR032675">
    <property type="entry name" value="LRR_dom_sf"/>
</dbReference>
<dbReference type="InterPro" id="IPR027417">
    <property type="entry name" value="P-loop_NTPase"/>
</dbReference>
<dbReference type="Pfam" id="PF23282">
    <property type="entry name" value="WHD_ROQ1"/>
    <property type="match status" value="1"/>
</dbReference>
<keyword evidence="7" id="KW-1185">Reference proteome</keyword>
<dbReference type="Gene3D" id="3.40.50.300">
    <property type="entry name" value="P-loop containing nucleotide triphosphate hydrolases"/>
    <property type="match status" value="1"/>
</dbReference>
<dbReference type="PROSITE" id="PS50104">
    <property type="entry name" value="TIR"/>
    <property type="match status" value="1"/>
</dbReference>
<evidence type="ECO:0000256" key="1">
    <source>
        <dbReference type="ARBA" id="ARBA00022614"/>
    </source>
</evidence>
<dbReference type="Gene3D" id="3.40.50.10140">
    <property type="entry name" value="Toll/interleukin-1 receptor homology (TIR) domain"/>
    <property type="match status" value="1"/>
</dbReference>
<evidence type="ECO:0000313" key="7">
    <source>
        <dbReference type="Proteomes" id="UP000245207"/>
    </source>
</evidence>
<dbReference type="AlphaFoldDB" id="A0A2U1P9U3"/>
<reference evidence="6 7" key="1">
    <citation type="journal article" date="2018" name="Mol. Plant">
        <title>The genome of Artemisia annua provides insight into the evolution of Asteraceae family and artemisinin biosynthesis.</title>
        <authorList>
            <person name="Shen Q."/>
            <person name="Zhang L."/>
            <person name="Liao Z."/>
            <person name="Wang S."/>
            <person name="Yan T."/>
            <person name="Shi P."/>
            <person name="Liu M."/>
            <person name="Fu X."/>
            <person name="Pan Q."/>
            <person name="Wang Y."/>
            <person name="Lv Z."/>
            <person name="Lu X."/>
            <person name="Zhang F."/>
            <person name="Jiang W."/>
            <person name="Ma Y."/>
            <person name="Chen M."/>
            <person name="Hao X."/>
            <person name="Li L."/>
            <person name="Tang Y."/>
            <person name="Lv G."/>
            <person name="Zhou Y."/>
            <person name="Sun X."/>
            <person name="Brodelius P.E."/>
            <person name="Rose J.K.C."/>
            <person name="Tang K."/>
        </authorList>
    </citation>
    <scope>NUCLEOTIDE SEQUENCE [LARGE SCALE GENOMIC DNA]</scope>
    <source>
        <strain evidence="7">cv. Huhao1</strain>
        <tissue evidence="6">Leaf</tissue>
    </source>
</reference>
<dbReference type="InterPro" id="IPR000157">
    <property type="entry name" value="TIR_dom"/>
</dbReference>
<dbReference type="SMART" id="SM00255">
    <property type="entry name" value="TIR"/>
    <property type="match status" value="1"/>
</dbReference>
<dbReference type="SUPFAM" id="SSF52540">
    <property type="entry name" value="P-loop containing nucleoside triphosphate hydrolases"/>
    <property type="match status" value="1"/>
</dbReference>
<dbReference type="GO" id="GO:0043531">
    <property type="term" value="F:ADP binding"/>
    <property type="evidence" value="ECO:0007669"/>
    <property type="project" value="InterPro"/>
</dbReference>
<dbReference type="InterPro" id="IPR002182">
    <property type="entry name" value="NB-ARC"/>
</dbReference>